<feature type="region of interest" description="Disordered" evidence="10">
    <location>
        <begin position="198"/>
        <end position="265"/>
    </location>
</feature>
<evidence type="ECO:0000256" key="5">
    <source>
        <dbReference type="ARBA" id="ARBA00022490"/>
    </source>
</evidence>
<dbReference type="InterPro" id="IPR003903">
    <property type="entry name" value="UIM_dom"/>
</dbReference>
<dbReference type="Gene3D" id="1.20.1520.10">
    <property type="entry name" value="ADP-ribosylation factor-like 2-binding protein, domain"/>
    <property type="match status" value="1"/>
</dbReference>
<evidence type="ECO:0000259" key="11">
    <source>
        <dbReference type="Pfam" id="PF11527"/>
    </source>
</evidence>
<dbReference type="EMBL" id="JABANN010000602">
    <property type="protein sequence ID" value="KAF4656107.1"/>
    <property type="molecule type" value="Genomic_DNA"/>
</dbReference>
<evidence type="ECO:0000256" key="3">
    <source>
        <dbReference type="ARBA" id="ARBA00007460"/>
    </source>
</evidence>
<dbReference type="InterPro" id="IPR042541">
    <property type="entry name" value="BART_sf"/>
</dbReference>
<evidence type="ECO:0000256" key="2">
    <source>
        <dbReference type="ARBA" id="ARBA00004496"/>
    </source>
</evidence>
<comment type="caution">
    <text evidence="12">The sequence shown here is derived from an EMBL/GenBank/DDBJ whole genome shotgun (WGS) entry which is preliminary data.</text>
</comment>
<proteinExistence type="inferred from homology"/>
<keyword evidence="7" id="KW-0969">Cilium</keyword>
<feature type="compositionally biased region" description="Acidic residues" evidence="10">
    <location>
        <begin position="144"/>
        <end position="153"/>
    </location>
</feature>
<protein>
    <recommendedName>
        <fullName evidence="4">Cilia- and flagella-associated protein 36</fullName>
    </recommendedName>
    <alternativeName>
        <fullName evidence="9">Coiled-coil domain-containing protein 104</fullName>
    </alternativeName>
</protein>
<feature type="domain" description="BART" evidence="11">
    <location>
        <begin position="11"/>
        <end position="123"/>
    </location>
</feature>
<reference evidence="12 13" key="1">
    <citation type="submission" date="2020-04" db="EMBL/GenBank/DDBJ databases">
        <title>Perkinsus olseni comparative genomics.</title>
        <authorList>
            <person name="Bogema D.R."/>
        </authorList>
    </citation>
    <scope>NUCLEOTIDE SEQUENCE [LARGE SCALE GENOMIC DNA]</scope>
    <source>
        <strain evidence="12">ATCC PRA-31</strain>
    </source>
</reference>
<gene>
    <name evidence="12" type="ORF">FOL46_007995</name>
</gene>
<feature type="region of interest" description="Disordered" evidence="10">
    <location>
        <begin position="942"/>
        <end position="963"/>
    </location>
</feature>
<dbReference type="SMART" id="SM00726">
    <property type="entry name" value="UIM"/>
    <property type="match status" value="2"/>
</dbReference>
<feature type="region of interest" description="Disordered" evidence="10">
    <location>
        <begin position="878"/>
        <end position="897"/>
    </location>
</feature>
<comment type="similarity">
    <text evidence="3">Belongs to the CFAP36 family.</text>
</comment>
<evidence type="ECO:0000256" key="1">
    <source>
        <dbReference type="ARBA" id="ARBA00004138"/>
    </source>
</evidence>
<dbReference type="Pfam" id="PF11527">
    <property type="entry name" value="ARL2_Bind_BART"/>
    <property type="match status" value="1"/>
</dbReference>
<keyword evidence="6" id="KW-0175">Coiled coil</keyword>
<dbReference type="GO" id="GO:0005930">
    <property type="term" value="C:axoneme"/>
    <property type="evidence" value="ECO:0007669"/>
    <property type="project" value="TreeGrafter"/>
</dbReference>
<evidence type="ECO:0000313" key="13">
    <source>
        <dbReference type="Proteomes" id="UP000572268"/>
    </source>
</evidence>
<dbReference type="PANTHER" id="PTHR21532">
    <property type="entry name" value="PHOSPHODIESTERASE HL"/>
    <property type="match status" value="1"/>
</dbReference>
<dbReference type="PANTHER" id="PTHR21532:SF0">
    <property type="entry name" value="CILIA- AND FLAGELLA-ASSOCIATED PROTEIN 36"/>
    <property type="match status" value="1"/>
</dbReference>
<accession>A0A7J6LA56</accession>
<dbReference type="InterPro" id="IPR038888">
    <property type="entry name" value="CFAP36"/>
</dbReference>
<evidence type="ECO:0000256" key="10">
    <source>
        <dbReference type="SAM" id="MobiDB-lite"/>
    </source>
</evidence>
<keyword evidence="5" id="KW-0963">Cytoplasm</keyword>
<feature type="region of interest" description="Disordered" evidence="10">
    <location>
        <begin position="305"/>
        <end position="330"/>
    </location>
</feature>
<evidence type="ECO:0000313" key="12">
    <source>
        <dbReference type="EMBL" id="KAF4656107.1"/>
    </source>
</evidence>
<keyword evidence="8" id="KW-0966">Cell projection</keyword>
<dbReference type="GO" id="GO:0097546">
    <property type="term" value="C:ciliary base"/>
    <property type="evidence" value="ECO:0007669"/>
    <property type="project" value="TreeGrafter"/>
</dbReference>
<sequence>MAEAPANTTVEWLRDYIVQCMQSPSWTIPLGEFIDEHCMKFEDTPENKLEYTQIHSQFRDLVDRLLEEHLAELSINRDLFAQVFLDAVDEDDDCGIVLRRLIASEDFLHFKELMLSRRRELEQGGSGVHQGITASTPDEHSASENDDGDGADDEEDQLLQEALRESLRLADQEEGLHTSEEQEIQRAIELSLLEHQNNTIEDGNERSPLPPLKEVRSKRVVPPDPGGDSNFPASIEPDRNVVDDASEVEPTNDSGTLSRGRPTKEEIEARAEHLRRQRELFNARMASDGQRHDRSIPNVVDASVAETHSSPPNGIGENAEADDDGMRGSDFRKQLTSSLMKARSRQGESCFAMSAGHWSSSFGRSHKGVTATEGEIESSWAALLASEEESNRVRETQRWCTRHRHKKGKRIPAVPAHRRSCPQLISQPLNAAADDRRCSVKADFQQRGTLKAVWRRKLFAHDIEEPPSWEATTAVEKDRWDPQPFRLPRLETLRATLPRELASTDQGYPNSVLGYYKSVKKQGDEVVEAAARNPDILRAVRTVDESVANLQQLLRMETAPGLPQAPDRSLTKGLPMTLQTYIHTRMGHICPLSSRPSNKHMSPAIVDEEKVLLEALGRRRVFQECPEKCSPDEALQRAADIIDRENERITLEWEQLIREPALLTRERLASECDRLMGEACVVIEFVFQRAVPSPSLRDSLHLGVLAASAIVCRIATSSYERSAPCVAVRHLAYTIRAVEACIPLRDTKYIFWLVQLYSLLCACVEASLQDGGAQECYQNALKVAKEGIESISLLQKLENMAPPVPEDRQRLINEALFIVKGLRAKYEFWTNSLLSGSINPDCCSDLQAHCGIDDGDNPAPISTIDLLLEVLKVPSSLLTPNDSERREDTTDGEDAERETDLLQRLRVEFLRQVIDYASVPLGVIADVCKEYEELISSKAIGTEDSASAEDEGQPKNAEGSSKRSEAAAAAAALSIGAHASLLELTFRLQLQDKFDELLEVFNQRLKYRHLIDPPLVAVDSLVTRGEEKPVPPAGWTILTGDLNRFSTKWKLGSLEVKKTAAGENFLQLEPLPTDKESSPSNETPVHVYLIGQYLNLWELDNPEPGEGSIRRICNVGLVFSREAPMDSNGVLTEQKEIHYLTGDTSSERTASAALRFHCLPLPIDLASAEENELAPFLIYSTYDEPSCALGRGPSLHALDDLELTTSPIWALTDFSTGSLPSPEASADSSGQSWCQMNSIIRVDLRMSAAEHVNSPFHHPIYLGARIDLDCAVVQYRRVRLLSLVGTVDAHPEQLPMATIQLARLLEGDCGDALIDFHEQLVLDAAMLLWHRHCAPHLQDLKMQGSRTYEQTSIGIPLLTRLVQVLCALPRRLDDIASTVAEICLRIDQLAPEHQVSTSRKCYSALRGAYDILAWNSGRRSIEAQLHREV</sequence>
<dbReference type="Proteomes" id="UP000572268">
    <property type="component" value="Unassembled WGS sequence"/>
</dbReference>
<comment type="subcellular location">
    <subcellularLocation>
        <location evidence="1">Cell projection</location>
        <location evidence="1">Cilium</location>
    </subcellularLocation>
    <subcellularLocation>
        <location evidence="2">Cytoplasm</location>
    </subcellularLocation>
</comment>
<organism evidence="12 13">
    <name type="scientific">Perkinsus olseni</name>
    <name type="common">Perkinsus atlanticus</name>
    <dbReference type="NCBI Taxonomy" id="32597"/>
    <lineage>
        <taxon>Eukaryota</taxon>
        <taxon>Sar</taxon>
        <taxon>Alveolata</taxon>
        <taxon>Perkinsozoa</taxon>
        <taxon>Perkinsea</taxon>
        <taxon>Perkinsida</taxon>
        <taxon>Perkinsidae</taxon>
        <taxon>Perkinsus</taxon>
    </lineage>
</organism>
<evidence type="ECO:0000256" key="6">
    <source>
        <dbReference type="ARBA" id="ARBA00023054"/>
    </source>
</evidence>
<dbReference type="InterPro" id="IPR023379">
    <property type="entry name" value="BART_dom"/>
</dbReference>
<evidence type="ECO:0000256" key="9">
    <source>
        <dbReference type="ARBA" id="ARBA00031593"/>
    </source>
</evidence>
<name>A0A7J6LA56_PEROL</name>
<evidence type="ECO:0000256" key="4">
    <source>
        <dbReference type="ARBA" id="ARBA00021815"/>
    </source>
</evidence>
<evidence type="ECO:0000256" key="7">
    <source>
        <dbReference type="ARBA" id="ARBA00023069"/>
    </source>
</evidence>
<feature type="region of interest" description="Disordered" evidence="10">
    <location>
        <begin position="121"/>
        <end position="153"/>
    </location>
</feature>
<evidence type="ECO:0000256" key="8">
    <source>
        <dbReference type="ARBA" id="ARBA00023273"/>
    </source>
</evidence>
<dbReference type="PROSITE" id="PS50330">
    <property type="entry name" value="UIM"/>
    <property type="match status" value="2"/>
</dbReference>